<dbReference type="Proteomes" id="UP001610446">
    <property type="component" value="Unassembled WGS sequence"/>
</dbReference>
<protein>
    <submittedName>
        <fullName evidence="1">Uncharacterized protein</fullName>
    </submittedName>
</protein>
<comment type="caution">
    <text evidence="1">The sequence shown here is derived from an EMBL/GenBank/DDBJ whole genome shotgun (WGS) entry which is preliminary data.</text>
</comment>
<accession>A0ABR4JAB6</accession>
<name>A0ABR4JAB6_9EURO</name>
<keyword evidence="2" id="KW-1185">Reference proteome</keyword>
<sequence>MPPTPFATTPRGLTLIRRPLSASRSVRFVRDGVTTVMLLNGRTTAVCSLTMHTSPPSWKQGNIDTFIKASKDGFAESSTFMYIM</sequence>
<dbReference type="EMBL" id="JBFXLU010000174">
    <property type="protein sequence ID" value="KAL2836687.1"/>
    <property type="molecule type" value="Genomic_DNA"/>
</dbReference>
<gene>
    <name evidence="1" type="ORF">BJY01DRAFT_221757</name>
</gene>
<organism evidence="1 2">
    <name type="scientific">Aspergillus pseudoustus</name>
    <dbReference type="NCBI Taxonomy" id="1810923"/>
    <lineage>
        <taxon>Eukaryota</taxon>
        <taxon>Fungi</taxon>
        <taxon>Dikarya</taxon>
        <taxon>Ascomycota</taxon>
        <taxon>Pezizomycotina</taxon>
        <taxon>Eurotiomycetes</taxon>
        <taxon>Eurotiomycetidae</taxon>
        <taxon>Eurotiales</taxon>
        <taxon>Aspergillaceae</taxon>
        <taxon>Aspergillus</taxon>
        <taxon>Aspergillus subgen. Nidulantes</taxon>
    </lineage>
</organism>
<evidence type="ECO:0000313" key="1">
    <source>
        <dbReference type="EMBL" id="KAL2836687.1"/>
    </source>
</evidence>
<reference evidence="1 2" key="1">
    <citation type="submission" date="2024-07" db="EMBL/GenBank/DDBJ databases">
        <title>Section-level genome sequencing and comparative genomics of Aspergillus sections Usti and Cavernicolus.</title>
        <authorList>
            <consortium name="Lawrence Berkeley National Laboratory"/>
            <person name="Nybo J.L."/>
            <person name="Vesth T.C."/>
            <person name="Theobald S."/>
            <person name="Frisvad J.C."/>
            <person name="Larsen T.O."/>
            <person name="Kjaerboelling I."/>
            <person name="Rothschild-Mancinelli K."/>
            <person name="Lyhne E.K."/>
            <person name="Kogle M.E."/>
            <person name="Barry K."/>
            <person name="Clum A."/>
            <person name="Na H."/>
            <person name="Ledsgaard L."/>
            <person name="Lin J."/>
            <person name="Lipzen A."/>
            <person name="Kuo A."/>
            <person name="Riley R."/>
            <person name="Mondo S."/>
            <person name="Labutti K."/>
            <person name="Haridas S."/>
            <person name="Pangalinan J."/>
            <person name="Salamov A.A."/>
            <person name="Simmons B.A."/>
            <person name="Magnuson J.K."/>
            <person name="Chen J."/>
            <person name="Drula E."/>
            <person name="Henrissat B."/>
            <person name="Wiebenga A."/>
            <person name="Lubbers R.J."/>
            <person name="Gomes A.C."/>
            <person name="Makela M.R."/>
            <person name="Stajich J."/>
            <person name="Grigoriev I.V."/>
            <person name="Mortensen U.H."/>
            <person name="De Vries R.P."/>
            <person name="Baker S.E."/>
            <person name="Andersen M.R."/>
        </authorList>
    </citation>
    <scope>NUCLEOTIDE SEQUENCE [LARGE SCALE GENOMIC DNA]</scope>
    <source>
        <strain evidence="1 2">CBS 123904</strain>
    </source>
</reference>
<proteinExistence type="predicted"/>
<evidence type="ECO:0000313" key="2">
    <source>
        <dbReference type="Proteomes" id="UP001610446"/>
    </source>
</evidence>